<dbReference type="KEGG" id="aqu:109591024"/>
<evidence type="ECO:0000313" key="3">
    <source>
        <dbReference type="Proteomes" id="UP000007879"/>
    </source>
</evidence>
<dbReference type="InterPro" id="IPR009091">
    <property type="entry name" value="RCC1/BLIP-II"/>
</dbReference>
<dbReference type="PANTHER" id="PTHR45943">
    <property type="entry name" value="E3 UBIQUITIN-PROTEIN LIGASE MYCBP2"/>
    <property type="match status" value="1"/>
</dbReference>
<evidence type="ECO:0000313" key="2">
    <source>
        <dbReference type="EnsemblMetazoa" id="XP_019862398.1"/>
    </source>
</evidence>
<dbReference type="PANTHER" id="PTHR45943:SF1">
    <property type="entry name" value="E3 UBIQUITIN-PROTEIN LIGASE MYCBP2"/>
    <property type="match status" value="1"/>
</dbReference>
<proteinExistence type="predicted"/>
<accession>A0AAN0JYU9</accession>
<protein>
    <submittedName>
        <fullName evidence="2">Uncharacterized protein</fullName>
    </submittedName>
</protein>
<feature type="repeat" description="RCC1" evidence="1">
    <location>
        <begin position="6"/>
        <end position="55"/>
    </location>
</feature>
<dbReference type="SUPFAM" id="SSF50985">
    <property type="entry name" value="RCC1/BLIP-II"/>
    <property type="match status" value="1"/>
</dbReference>
<dbReference type="GO" id="GO:0061630">
    <property type="term" value="F:ubiquitin protein ligase activity"/>
    <property type="evidence" value="ECO:0007669"/>
    <property type="project" value="TreeGrafter"/>
</dbReference>
<dbReference type="Proteomes" id="UP000007879">
    <property type="component" value="Unassembled WGS sequence"/>
</dbReference>
<dbReference type="EnsemblMetazoa" id="XM_020006839.1">
    <property type="protein sequence ID" value="XP_019862398.1"/>
    <property type="gene ID" value="LOC109591024"/>
</dbReference>
<dbReference type="Gene3D" id="2.130.10.30">
    <property type="entry name" value="Regulator of chromosome condensation 1/beta-lactamase-inhibitor protein II"/>
    <property type="match status" value="1"/>
</dbReference>
<organism evidence="2 3">
    <name type="scientific">Amphimedon queenslandica</name>
    <name type="common">Sponge</name>
    <dbReference type="NCBI Taxonomy" id="400682"/>
    <lineage>
        <taxon>Eukaryota</taxon>
        <taxon>Metazoa</taxon>
        <taxon>Porifera</taxon>
        <taxon>Demospongiae</taxon>
        <taxon>Heteroscleromorpha</taxon>
        <taxon>Haplosclerida</taxon>
        <taxon>Niphatidae</taxon>
        <taxon>Amphimedon</taxon>
    </lineage>
</organism>
<reference evidence="3" key="1">
    <citation type="journal article" date="2010" name="Nature">
        <title>The Amphimedon queenslandica genome and the evolution of animal complexity.</title>
        <authorList>
            <person name="Srivastava M."/>
            <person name="Simakov O."/>
            <person name="Chapman J."/>
            <person name="Fahey B."/>
            <person name="Gauthier M.E."/>
            <person name="Mitros T."/>
            <person name="Richards G.S."/>
            <person name="Conaco C."/>
            <person name="Dacre M."/>
            <person name="Hellsten U."/>
            <person name="Larroux C."/>
            <person name="Putnam N.H."/>
            <person name="Stanke M."/>
            <person name="Adamska M."/>
            <person name="Darling A."/>
            <person name="Degnan S.M."/>
            <person name="Oakley T.H."/>
            <person name="Plachetzki D.C."/>
            <person name="Zhai Y."/>
            <person name="Adamski M."/>
            <person name="Calcino A."/>
            <person name="Cummins S.F."/>
            <person name="Goodstein D.M."/>
            <person name="Harris C."/>
            <person name="Jackson D.J."/>
            <person name="Leys S.P."/>
            <person name="Shu S."/>
            <person name="Woodcroft B.J."/>
            <person name="Vervoort M."/>
            <person name="Kosik K.S."/>
            <person name="Manning G."/>
            <person name="Degnan B.M."/>
            <person name="Rokhsar D.S."/>
        </authorList>
    </citation>
    <scope>NUCLEOTIDE SEQUENCE [LARGE SCALE GENOMIC DNA]</scope>
</reference>
<dbReference type="PROSITE" id="PS50012">
    <property type="entry name" value="RCC1_3"/>
    <property type="match status" value="2"/>
</dbReference>
<dbReference type="GO" id="GO:0005634">
    <property type="term" value="C:nucleus"/>
    <property type="evidence" value="ECO:0007669"/>
    <property type="project" value="TreeGrafter"/>
</dbReference>
<reference evidence="2" key="2">
    <citation type="submission" date="2024-06" db="UniProtKB">
        <authorList>
            <consortium name="EnsemblMetazoa"/>
        </authorList>
    </citation>
    <scope>IDENTIFICATION</scope>
</reference>
<keyword evidence="3" id="KW-1185">Reference proteome</keyword>
<name>A0AAN0JYU9_AMPQE</name>
<evidence type="ECO:0000256" key="1">
    <source>
        <dbReference type="PROSITE-ProRule" id="PRU00235"/>
    </source>
</evidence>
<dbReference type="AlphaFoldDB" id="A0AAN0JYU9"/>
<dbReference type="PRINTS" id="PR00633">
    <property type="entry name" value="RCCNDNSATION"/>
</dbReference>
<dbReference type="Pfam" id="PF00415">
    <property type="entry name" value="RCC1"/>
    <property type="match status" value="2"/>
</dbReference>
<dbReference type="PROSITE" id="PS00626">
    <property type="entry name" value="RCC1_2"/>
    <property type="match status" value="1"/>
</dbReference>
<feature type="repeat" description="RCC1" evidence="1">
    <location>
        <begin position="56"/>
        <end position="110"/>
    </location>
</feature>
<dbReference type="GO" id="GO:0005886">
    <property type="term" value="C:plasma membrane"/>
    <property type="evidence" value="ECO:0007669"/>
    <property type="project" value="TreeGrafter"/>
</dbReference>
<dbReference type="InterPro" id="IPR000408">
    <property type="entry name" value="Reg_chr_condens"/>
</dbReference>
<sequence>MLLHSGDVYVFGNGNHGQLGQGNNKPCGHPVKVPLPGPAQQVSCGDNHTVVLLANGDVYTFGKHQEGQLGRPPSDDKEWHMVPGCVTLSDSYKSKWISASNNQTFISVDESLVSDDLLNKTVVFGHTDCIGLLPPSIDEMKSSLVVINPTTLLSKKLDGDEQESLSGRSLCIDPEYNVLWSFDASSFEICCYNPVAAEVKG</sequence>